<organism evidence="2 3">
    <name type="scientific">Lentinula detonsa</name>
    <dbReference type="NCBI Taxonomy" id="2804962"/>
    <lineage>
        <taxon>Eukaryota</taxon>
        <taxon>Fungi</taxon>
        <taxon>Dikarya</taxon>
        <taxon>Basidiomycota</taxon>
        <taxon>Agaricomycotina</taxon>
        <taxon>Agaricomycetes</taxon>
        <taxon>Agaricomycetidae</taxon>
        <taxon>Agaricales</taxon>
        <taxon>Marasmiineae</taxon>
        <taxon>Omphalotaceae</taxon>
        <taxon>Lentinula</taxon>
    </lineage>
</organism>
<dbReference type="Gene3D" id="3.30.465.10">
    <property type="match status" value="1"/>
</dbReference>
<dbReference type="EMBL" id="MU802131">
    <property type="protein sequence ID" value="KAJ3981164.1"/>
    <property type="molecule type" value="Genomic_DNA"/>
</dbReference>
<proteinExistence type="predicted"/>
<evidence type="ECO:0000313" key="2">
    <source>
        <dbReference type="EMBL" id="KAJ3981164.1"/>
    </source>
</evidence>
<dbReference type="Proteomes" id="UP001163850">
    <property type="component" value="Unassembled WGS sequence"/>
</dbReference>
<dbReference type="AlphaFoldDB" id="A0AA38PT47"/>
<accession>A0AA38PT47</accession>
<feature type="signal peptide" evidence="1">
    <location>
        <begin position="1"/>
        <end position="20"/>
    </location>
</feature>
<reference evidence="2" key="1">
    <citation type="submission" date="2022-08" db="EMBL/GenBank/DDBJ databases">
        <authorList>
            <consortium name="DOE Joint Genome Institute"/>
            <person name="Min B."/>
            <person name="Riley R."/>
            <person name="Sierra-Patev S."/>
            <person name="Naranjo-Ortiz M."/>
            <person name="Looney B."/>
            <person name="Konkel Z."/>
            <person name="Slot J.C."/>
            <person name="Sakamoto Y."/>
            <person name="Steenwyk J.L."/>
            <person name="Rokas A."/>
            <person name="Carro J."/>
            <person name="Camarero S."/>
            <person name="Ferreira P."/>
            <person name="Molpeceres G."/>
            <person name="Ruiz-Duenas F.J."/>
            <person name="Serrano A."/>
            <person name="Henrissat B."/>
            <person name="Drula E."/>
            <person name="Hughes K.W."/>
            <person name="Mata J.L."/>
            <person name="Ishikawa N.K."/>
            <person name="Vargas-Isla R."/>
            <person name="Ushijima S."/>
            <person name="Smith C.A."/>
            <person name="Ahrendt S."/>
            <person name="Andreopoulos W."/>
            <person name="He G."/>
            <person name="Labutti K."/>
            <person name="Lipzen A."/>
            <person name="Ng V."/>
            <person name="Sandor L."/>
            <person name="Barry K."/>
            <person name="Martinez A.T."/>
            <person name="Xiao Y."/>
            <person name="Gibbons J.G."/>
            <person name="Terashima K."/>
            <person name="Hibbett D.S."/>
            <person name="Grigoriev I.V."/>
        </authorList>
    </citation>
    <scope>NUCLEOTIDE SEQUENCE</scope>
    <source>
        <strain evidence="2">TFB7829</strain>
    </source>
</reference>
<keyword evidence="1" id="KW-0732">Signal</keyword>
<name>A0AA38PT47_9AGAR</name>
<evidence type="ECO:0000256" key="1">
    <source>
        <dbReference type="SAM" id="SignalP"/>
    </source>
</evidence>
<dbReference type="SUPFAM" id="SSF56176">
    <property type="entry name" value="FAD-binding/transporter-associated domain-like"/>
    <property type="match status" value="1"/>
</dbReference>
<protein>
    <submittedName>
        <fullName evidence="2">Uncharacterized protein</fullName>
    </submittedName>
</protein>
<sequence length="146" mass="15804">MVFRILLLLFIVISNSFTYSAVTGDVCAVIASSISDASQVFRPGSSQYALGESPNPSNRKTLIRNLILYYLDLEHFALSAEQNSSCSVEPGSAQDVSTIVIADFGEHPYQIKSGGHNLNPKFSSTPGVQISMARFNQLQRSKSALG</sequence>
<evidence type="ECO:0000313" key="3">
    <source>
        <dbReference type="Proteomes" id="UP001163850"/>
    </source>
</evidence>
<gene>
    <name evidence="2" type="ORF">F5890DRAFT_1557053</name>
</gene>
<dbReference type="InterPro" id="IPR016169">
    <property type="entry name" value="FAD-bd_PCMH_sub2"/>
</dbReference>
<comment type="caution">
    <text evidence="2">The sequence shown here is derived from an EMBL/GenBank/DDBJ whole genome shotgun (WGS) entry which is preliminary data.</text>
</comment>
<feature type="chain" id="PRO_5041380643" evidence="1">
    <location>
        <begin position="21"/>
        <end position="146"/>
    </location>
</feature>
<dbReference type="InterPro" id="IPR036318">
    <property type="entry name" value="FAD-bd_PCMH-like_sf"/>
</dbReference>
<dbReference type="GO" id="GO:0050660">
    <property type="term" value="F:flavin adenine dinucleotide binding"/>
    <property type="evidence" value="ECO:0007669"/>
    <property type="project" value="InterPro"/>
</dbReference>